<evidence type="ECO:0000256" key="10">
    <source>
        <dbReference type="HAMAP-Rule" id="MF_00495"/>
    </source>
</evidence>
<comment type="pathway">
    <text evidence="3 10">Organic acid metabolism; glycolate biosynthesis; glycolate from 2-phosphoglycolate: step 1/1.</text>
</comment>
<comment type="caution">
    <text evidence="11">The sequence shown here is derived from an EMBL/GenBank/DDBJ whole genome shotgun (WGS) entry which is preliminary data.</text>
</comment>
<dbReference type="Gene3D" id="1.10.150.240">
    <property type="entry name" value="Putative phosphatase, domain 2"/>
    <property type="match status" value="1"/>
</dbReference>
<reference evidence="11 12" key="1">
    <citation type="journal article" date="2013" name="Int. J. Syst. Evol. Microbiol.">
        <title>Roseomonas aerophila sp. nov., isolated from air.</title>
        <authorList>
            <person name="Kim S.J."/>
            <person name="Weon H.Y."/>
            <person name="Ahn J.H."/>
            <person name="Hong S.B."/>
            <person name="Seok S.J."/>
            <person name="Whang K.S."/>
            <person name="Kwon S.W."/>
        </authorList>
    </citation>
    <scope>NUCLEOTIDE SEQUENCE [LARGE SCALE GENOMIC DNA]</scope>
    <source>
        <strain evidence="11 12">NBRC 108923</strain>
    </source>
</reference>
<dbReference type="NCBIfam" id="TIGR01549">
    <property type="entry name" value="HAD-SF-IA-v1"/>
    <property type="match status" value="1"/>
</dbReference>
<comment type="function">
    <text evidence="10">Specifically catalyzes the dephosphorylation of 2-phosphoglycolate. Is involved in the dissimilation of the intracellular 2-phosphoglycolate formed during the DNA repair of 3'-phosphoglycolate ends, a major class of DNA lesions induced by oxidative stress.</text>
</comment>
<feature type="binding site" evidence="10">
    <location>
        <position position="10"/>
    </location>
    <ligand>
        <name>Mg(2+)</name>
        <dbReference type="ChEBI" id="CHEBI:18420"/>
    </ligand>
</feature>
<feature type="binding site" evidence="10">
    <location>
        <position position="8"/>
    </location>
    <ligand>
        <name>Mg(2+)</name>
        <dbReference type="ChEBI" id="CHEBI:18420"/>
    </ligand>
</feature>
<protein>
    <recommendedName>
        <fullName evidence="5 10">Phosphoglycolate phosphatase</fullName>
        <shortName evidence="10">PGP</shortName>
        <shortName evidence="10">PGPase</shortName>
        <ecNumber evidence="5 10">3.1.3.18</ecNumber>
    </recommendedName>
</protein>
<evidence type="ECO:0000256" key="2">
    <source>
        <dbReference type="ARBA" id="ARBA00001946"/>
    </source>
</evidence>
<name>A0ABR7RRB0_9PROT</name>
<dbReference type="NCBIfam" id="TIGR01509">
    <property type="entry name" value="HAD-SF-IA-v3"/>
    <property type="match status" value="1"/>
</dbReference>
<evidence type="ECO:0000313" key="12">
    <source>
        <dbReference type="Proteomes" id="UP000626026"/>
    </source>
</evidence>
<evidence type="ECO:0000256" key="1">
    <source>
        <dbReference type="ARBA" id="ARBA00000830"/>
    </source>
</evidence>
<keyword evidence="12" id="KW-1185">Reference proteome</keyword>
<dbReference type="InterPro" id="IPR050155">
    <property type="entry name" value="HAD-like_hydrolase_sf"/>
</dbReference>
<dbReference type="PANTHER" id="PTHR43434:SF1">
    <property type="entry name" value="PHOSPHOGLYCOLATE PHOSPHATASE"/>
    <property type="match status" value="1"/>
</dbReference>
<dbReference type="GO" id="GO:0008967">
    <property type="term" value="F:phosphoglycolate phosphatase activity"/>
    <property type="evidence" value="ECO:0007669"/>
    <property type="project" value="UniProtKB-EC"/>
</dbReference>
<dbReference type="PANTHER" id="PTHR43434">
    <property type="entry name" value="PHOSPHOGLYCOLATE PHOSPHATASE"/>
    <property type="match status" value="1"/>
</dbReference>
<evidence type="ECO:0000313" key="11">
    <source>
        <dbReference type="EMBL" id="MBC9208873.1"/>
    </source>
</evidence>
<dbReference type="InterPro" id="IPR023198">
    <property type="entry name" value="PGP-like_dom2"/>
</dbReference>
<sequence length="225" mass="22800">MQPTAIFDLDGTLVDSVPDIHAALNRLMGSRLLRGFTRQDVMGFIGDGVPTLLARAFAAREATQDAAALPDFLADYEANAAVHTKPFAGIPAVLDQLEAAGWRMAVCTNKPEAAARILLDALGLSGRFAALGGGDSFPTRKPDPAHLLATLQAAGGDPAHAVMIGDHHNDVAAARGAGVPAVFAAWGYGPREAADGAPAAEAPAALPALLDAALAAGAAGPTSIK</sequence>
<comment type="cofactor">
    <cofactor evidence="2 10">
        <name>Mg(2+)</name>
        <dbReference type="ChEBI" id="CHEBI:18420"/>
    </cofactor>
</comment>
<evidence type="ECO:0000256" key="3">
    <source>
        <dbReference type="ARBA" id="ARBA00004818"/>
    </source>
</evidence>
<dbReference type="EMBL" id="JACTVA010000040">
    <property type="protein sequence ID" value="MBC9208873.1"/>
    <property type="molecule type" value="Genomic_DNA"/>
</dbReference>
<evidence type="ECO:0000256" key="8">
    <source>
        <dbReference type="ARBA" id="ARBA00022842"/>
    </source>
</evidence>
<keyword evidence="6 10" id="KW-0479">Metal-binding</keyword>
<organism evidence="11 12">
    <name type="scientific">Teichococcus aerophilus</name>
    <dbReference type="NCBI Taxonomy" id="1224513"/>
    <lineage>
        <taxon>Bacteria</taxon>
        <taxon>Pseudomonadati</taxon>
        <taxon>Pseudomonadota</taxon>
        <taxon>Alphaproteobacteria</taxon>
        <taxon>Acetobacterales</taxon>
        <taxon>Roseomonadaceae</taxon>
        <taxon>Roseomonas</taxon>
    </lineage>
</organism>
<dbReference type="InterPro" id="IPR037512">
    <property type="entry name" value="PGPase_prok"/>
</dbReference>
<comment type="catalytic activity">
    <reaction evidence="1 10">
        <text>2-phosphoglycolate + H2O = glycolate + phosphate</text>
        <dbReference type="Rhea" id="RHEA:14369"/>
        <dbReference type="ChEBI" id="CHEBI:15377"/>
        <dbReference type="ChEBI" id="CHEBI:29805"/>
        <dbReference type="ChEBI" id="CHEBI:43474"/>
        <dbReference type="ChEBI" id="CHEBI:58033"/>
        <dbReference type="EC" id="3.1.3.18"/>
    </reaction>
</comment>
<keyword evidence="7 10" id="KW-0378">Hydrolase</keyword>
<dbReference type="HAMAP" id="MF_00495">
    <property type="entry name" value="GPH_hydrolase_bact"/>
    <property type="match status" value="1"/>
</dbReference>
<evidence type="ECO:0000256" key="7">
    <source>
        <dbReference type="ARBA" id="ARBA00022801"/>
    </source>
</evidence>
<dbReference type="NCBIfam" id="TIGR01449">
    <property type="entry name" value="PGP_bact"/>
    <property type="match status" value="1"/>
</dbReference>
<evidence type="ECO:0000256" key="9">
    <source>
        <dbReference type="ARBA" id="ARBA00023277"/>
    </source>
</evidence>
<gene>
    <name evidence="11" type="primary">gph</name>
    <name evidence="11" type="ORF">IBL26_18645</name>
</gene>
<proteinExistence type="inferred from homology"/>
<evidence type="ECO:0000256" key="4">
    <source>
        <dbReference type="ARBA" id="ARBA00006171"/>
    </source>
</evidence>
<dbReference type="InterPro" id="IPR036412">
    <property type="entry name" value="HAD-like_sf"/>
</dbReference>
<comment type="similarity">
    <text evidence="4 10">Belongs to the HAD-like hydrolase superfamily. CbbY/CbbZ/Gph/YieH family.</text>
</comment>
<feature type="active site" description="Nucleophile" evidence="10">
    <location>
        <position position="8"/>
    </location>
</feature>
<dbReference type="EC" id="3.1.3.18" evidence="5 10"/>
<dbReference type="Proteomes" id="UP000626026">
    <property type="component" value="Unassembled WGS sequence"/>
</dbReference>
<dbReference type="SFLD" id="SFLDS00003">
    <property type="entry name" value="Haloacid_Dehalogenase"/>
    <property type="match status" value="1"/>
</dbReference>
<dbReference type="InterPro" id="IPR023214">
    <property type="entry name" value="HAD_sf"/>
</dbReference>
<dbReference type="SFLD" id="SFLDG01129">
    <property type="entry name" value="C1.5:_HAD__Beta-PGM__Phosphata"/>
    <property type="match status" value="1"/>
</dbReference>
<accession>A0ABR7RRB0</accession>
<evidence type="ECO:0000256" key="5">
    <source>
        <dbReference type="ARBA" id="ARBA00013078"/>
    </source>
</evidence>
<dbReference type="SUPFAM" id="SSF56784">
    <property type="entry name" value="HAD-like"/>
    <property type="match status" value="1"/>
</dbReference>
<dbReference type="InterPro" id="IPR006439">
    <property type="entry name" value="HAD-SF_hydro_IA"/>
</dbReference>
<feature type="binding site" evidence="10">
    <location>
        <position position="166"/>
    </location>
    <ligand>
        <name>Mg(2+)</name>
        <dbReference type="ChEBI" id="CHEBI:18420"/>
    </ligand>
</feature>
<evidence type="ECO:0000256" key="6">
    <source>
        <dbReference type="ARBA" id="ARBA00022723"/>
    </source>
</evidence>
<dbReference type="Pfam" id="PF00702">
    <property type="entry name" value="Hydrolase"/>
    <property type="match status" value="1"/>
</dbReference>
<dbReference type="Gene3D" id="3.40.50.1000">
    <property type="entry name" value="HAD superfamily/HAD-like"/>
    <property type="match status" value="1"/>
</dbReference>
<dbReference type="RefSeq" id="WP_187786022.1">
    <property type="nucleotide sequence ID" value="NZ_JACTVA010000040.1"/>
</dbReference>
<keyword evidence="9 10" id="KW-0119">Carbohydrate metabolism</keyword>
<keyword evidence="8 10" id="KW-0460">Magnesium</keyword>